<keyword evidence="2" id="KW-1185">Reference proteome</keyword>
<reference evidence="1 2" key="1">
    <citation type="submission" date="2016-11" db="EMBL/GenBank/DDBJ databases">
        <authorList>
            <person name="Jaros S."/>
            <person name="Januszkiewicz K."/>
            <person name="Wedrychowicz H."/>
        </authorList>
    </citation>
    <scope>NUCLEOTIDE SEQUENCE [LARGE SCALE GENOMIC DNA]</scope>
    <source>
        <strain evidence="1 2">CECT 7868</strain>
    </source>
</reference>
<evidence type="ECO:0000313" key="2">
    <source>
        <dbReference type="Proteomes" id="UP000184608"/>
    </source>
</evidence>
<evidence type="ECO:0000313" key="1">
    <source>
        <dbReference type="EMBL" id="SHI60881.1"/>
    </source>
</evidence>
<sequence length="140" mass="16670">MFVNLIMILVTAFGCFLFWRHRQQVEFARSAIEKKCSQLNLQLVSVSFQHKIHSGKKRWLIYKRYYFEFSSQGDDCYQGYLDMAGRSVLKFHLPVYRETSAFPESEEEPVYDAVFEEKEGSSNVIDMASRRHQYQQHSRH</sequence>
<gene>
    <name evidence="1" type="ORF">VA7868_04027</name>
</gene>
<evidence type="ECO:0008006" key="3">
    <source>
        <dbReference type="Google" id="ProtNLM"/>
    </source>
</evidence>
<protein>
    <recommendedName>
        <fullName evidence="3">DUF3301 domain-containing protein</fullName>
    </recommendedName>
</protein>
<dbReference type="Proteomes" id="UP000184608">
    <property type="component" value="Unassembled WGS sequence"/>
</dbReference>
<dbReference type="OrthoDB" id="5959530at2"/>
<dbReference type="Pfam" id="PF11743">
    <property type="entry name" value="DUF3301"/>
    <property type="match status" value="1"/>
</dbReference>
<dbReference type="RefSeq" id="WP_073605632.1">
    <property type="nucleotide sequence ID" value="NZ_FQXZ01000045.1"/>
</dbReference>
<dbReference type="AlphaFoldDB" id="A0A1M6CJ41"/>
<dbReference type="EMBL" id="FQXZ01000045">
    <property type="protein sequence ID" value="SHI60881.1"/>
    <property type="molecule type" value="Genomic_DNA"/>
</dbReference>
<dbReference type="InterPro" id="IPR021732">
    <property type="entry name" value="DUF3301"/>
</dbReference>
<accession>A0A1M6CJ41</accession>
<dbReference type="STRING" id="1216006.VA7868_04027"/>
<organism evidence="1 2">
    <name type="scientific">Vibrio aerogenes CECT 7868</name>
    <dbReference type="NCBI Taxonomy" id="1216006"/>
    <lineage>
        <taxon>Bacteria</taxon>
        <taxon>Pseudomonadati</taxon>
        <taxon>Pseudomonadota</taxon>
        <taxon>Gammaproteobacteria</taxon>
        <taxon>Vibrionales</taxon>
        <taxon>Vibrionaceae</taxon>
        <taxon>Vibrio</taxon>
    </lineage>
</organism>
<name>A0A1M6CJ41_9VIBR</name>
<proteinExistence type="predicted"/>